<comment type="caution">
    <text evidence="1">The sequence shown here is derived from an EMBL/GenBank/DDBJ whole genome shotgun (WGS) entry which is preliminary data.</text>
</comment>
<sequence length="317" mass="35029">MLLCSRDWEMLIVGGGVPVPLDGLVALSAYVLNHALTSAVALDPEEAASHRFDSAFLEISSSEKLGALVRGGHYPGGYIRLFAVLERTGLADLHVINRESTMKLGKPEQRHCKEGRAEAIVSVIGATGWFIEAPRTETLRELEKDLFLGLYPTLFLRETAEMLGARFYSSIDNGQTFEEIFLPRWQFSEGDHPSVKLWSIEADGSVSIPEAAVLVPASHHEGMPLIASVTLAYLMDSGLYQKLGPAGRKGDRNRSIDLGEWEKNWLPFSRNYAVALINVKFLGRDYVRGILLEETRSGALVKVGVFTTRECLRKKGP</sequence>
<dbReference type="EMBL" id="JACCJC010000015">
    <property type="protein sequence ID" value="KAF6237077.1"/>
    <property type="molecule type" value="Genomic_DNA"/>
</dbReference>
<organism evidence="1 2">
    <name type="scientific">Letharia columbiana</name>
    <dbReference type="NCBI Taxonomy" id="112416"/>
    <lineage>
        <taxon>Eukaryota</taxon>
        <taxon>Fungi</taxon>
        <taxon>Dikarya</taxon>
        <taxon>Ascomycota</taxon>
        <taxon>Pezizomycotina</taxon>
        <taxon>Lecanoromycetes</taxon>
        <taxon>OSLEUM clade</taxon>
        <taxon>Lecanoromycetidae</taxon>
        <taxon>Lecanorales</taxon>
        <taxon>Lecanorineae</taxon>
        <taxon>Parmeliaceae</taxon>
        <taxon>Letharia</taxon>
    </lineage>
</organism>
<evidence type="ECO:0000313" key="1">
    <source>
        <dbReference type="EMBL" id="KAF6237077.1"/>
    </source>
</evidence>
<protein>
    <submittedName>
        <fullName evidence="1">Uncharacterized protein</fullName>
    </submittedName>
</protein>
<dbReference type="Proteomes" id="UP000578531">
    <property type="component" value="Unassembled WGS sequence"/>
</dbReference>
<keyword evidence="2" id="KW-1185">Reference proteome</keyword>
<evidence type="ECO:0000313" key="2">
    <source>
        <dbReference type="Proteomes" id="UP000578531"/>
    </source>
</evidence>
<dbReference type="AlphaFoldDB" id="A0A8H6FYH2"/>
<gene>
    <name evidence="1" type="ORF">HO173_004544</name>
</gene>
<dbReference type="GeneID" id="59286208"/>
<accession>A0A8H6FYH2</accession>
<dbReference type="OrthoDB" id="2157530at2759"/>
<name>A0A8H6FYH2_9LECA</name>
<dbReference type="RefSeq" id="XP_037166405.1">
    <property type="nucleotide sequence ID" value="XM_037306467.1"/>
</dbReference>
<reference evidence="1 2" key="1">
    <citation type="journal article" date="2020" name="Genomics">
        <title>Complete, high-quality genomes from long-read metagenomic sequencing of two wolf lichen thalli reveals enigmatic genome architecture.</title>
        <authorList>
            <person name="McKenzie S.K."/>
            <person name="Walston R.F."/>
            <person name="Allen J.L."/>
        </authorList>
    </citation>
    <scope>NUCLEOTIDE SEQUENCE [LARGE SCALE GENOMIC DNA]</scope>
    <source>
        <strain evidence="1">WasteWater2</strain>
    </source>
</reference>
<proteinExistence type="predicted"/>